<dbReference type="SUPFAM" id="SSF52540">
    <property type="entry name" value="P-loop containing nucleoside triphosphate hydrolases"/>
    <property type="match status" value="1"/>
</dbReference>
<evidence type="ECO:0000259" key="4">
    <source>
        <dbReference type="PROSITE" id="PS50067"/>
    </source>
</evidence>
<dbReference type="CDD" id="cd17039">
    <property type="entry name" value="Ubl_ubiquitin_like"/>
    <property type="match status" value="1"/>
</dbReference>
<keyword evidence="1" id="KW-0067">ATP-binding</keyword>
<name>A0ABP0SB98_9DINO</name>
<accession>A0ABP0SB98</accession>
<dbReference type="InterPro" id="IPR029071">
    <property type="entry name" value="Ubiquitin-like_domsf"/>
</dbReference>
<comment type="caution">
    <text evidence="5">The sequence shown here is derived from an EMBL/GenBank/DDBJ whole genome shotgun (WGS) entry which is preliminary data.</text>
</comment>
<gene>
    <name evidence="5" type="ORF">CCMP2556_LOCUS51013</name>
</gene>
<dbReference type="PROSITE" id="PS50053">
    <property type="entry name" value="UBIQUITIN_2"/>
    <property type="match status" value="1"/>
</dbReference>
<dbReference type="EMBL" id="CAXAMN010027250">
    <property type="protein sequence ID" value="CAK9109633.1"/>
    <property type="molecule type" value="Genomic_DNA"/>
</dbReference>
<dbReference type="InterPro" id="IPR001752">
    <property type="entry name" value="Kinesin_motor_dom"/>
</dbReference>
<dbReference type="InterPro" id="IPR027640">
    <property type="entry name" value="Kinesin-like_fam"/>
</dbReference>
<dbReference type="Gene3D" id="3.40.850.10">
    <property type="entry name" value="Kinesin motor domain"/>
    <property type="match status" value="1"/>
</dbReference>
<feature type="region of interest" description="Disordered" evidence="2">
    <location>
        <begin position="84"/>
        <end position="104"/>
    </location>
</feature>
<sequence>MAMRIPVRHMSGKVTVVEVSPDTTIGKLKMQMRAWLPCEDELRGMSTLELSLGETRLTSNDQTIHEAGISENTALQDTHQTSISPLSATEGPARTHPGADTTAAPGGTELAWAAHVDWVQIGDCAGHFACRNLHPHEVTAAQPLGEITEGSGCPTRQSPEGLIDRRDQSTRDPMPAMRIQVMKLSKAQEVFQNAGVDSFLDSVLEGYHATVFAYGQTGSGKTHTMEGFVYQAGTQSKAPQVKPALTAPEKLGIVPRCIEGLFQRMEQQSLAGDCSFTFRLSFLQIYNENFGLQVIGM</sequence>
<proteinExistence type="inferred from homology"/>
<reference evidence="5 6" key="1">
    <citation type="submission" date="2024-02" db="EMBL/GenBank/DDBJ databases">
        <authorList>
            <person name="Chen Y."/>
            <person name="Shah S."/>
            <person name="Dougan E. K."/>
            <person name="Thang M."/>
            <person name="Chan C."/>
        </authorList>
    </citation>
    <scope>NUCLEOTIDE SEQUENCE [LARGE SCALE GENOMIC DNA]</scope>
</reference>
<evidence type="ECO:0000256" key="1">
    <source>
        <dbReference type="PROSITE-ProRule" id="PRU00283"/>
    </source>
</evidence>
<dbReference type="InterPro" id="IPR036961">
    <property type="entry name" value="Kinesin_motor_dom_sf"/>
</dbReference>
<dbReference type="SUPFAM" id="SSF54236">
    <property type="entry name" value="Ubiquitin-like"/>
    <property type="match status" value="1"/>
</dbReference>
<dbReference type="InterPro" id="IPR027417">
    <property type="entry name" value="P-loop_NTPase"/>
</dbReference>
<keyword evidence="1" id="KW-0505">Motor protein</keyword>
<dbReference type="InterPro" id="IPR000626">
    <property type="entry name" value="Ubiquitin-like_dom"/>
</dbReference>
<comment type="similarity">
    <text evidence="1">Belongs to the TRAFAC class myosin-kinesin ATPase superfamily. Kinesin family.</text>
</comment>
<organism evidence="5 6">
    <name type="scientific">Durusdinium trenchii</name>
    <dbReference type="NCBI Taxonomy" id="1381693"/>
    <lineage>
        <taxon>Eukaryota</taxon>
        <taxon>Sar</taxon>
        <taxon>Alveolata</taxon>
        <taxon>Dinophyceae</taxon>
        <taxon>Suessiales</taxon>
        <taxon>Symbiodiniaceae</taxon>
        <taxon>Durusdinium</taxon>
    </lineage>
</organism>
<dbReference type="PANTHER" id="PTHR24115">
    <property type="entry name" value="KINESIN-RELATED"/>
    <property type="match status" value="1"/>
</dbReference>
<evidence type="ECO:0000313" key="5">
    <source>
        <dbReference type="EMBL" id="CAK9109633.1"/>
    </source>
</evidence>
<dbReference type="Proteomes" id="UP001642484">
    <property type="component" value="Unassembled WGS sequence"/>
</dbReference>
<feature type="region of interest" description="Disordered" evidence="2">
    <location>
        <begin position="146"/>
        <end position="170"/>
    </location>
</feature>
<dbReference type="PROSITE" id="PS50067">
    <property type="entry name" value="KINESIN_MOTOR_2"/>
    <property type="match status" value="1"/>
</dbReference>
<keyword evidence="1" id="KW-0547">Nucleotide-binding</keyword>
<evidence type="ECO:0000256" key="2">
    <source>
        <dbReference type="SAM" id="MobiDB-lite"/>
    </source>
</evidence>
<protein>
    <recommendedName>
        <fullName evidence="7">Kinesin-like protein</fullName>
    </recommendedName>
</protein>
<dbReference type="Pfam" id="PF00225">
    <property type="entry name" value="Kinesin"/>
    <property type="match status" value="1"/>
</dbReference>
<evidence type="ECO:0000313" key="6">
    <source>
        <dbReference type="Proteomes" id="UP001642484"/>
    </source>
</evidence>
<evidence type="ECO:0008006" key="7">
    <source>
        <dbReference type="Google" id="ProtNLM"/>
    </source>
</evidence>
<feature type="domain" description="Kinesin motor" evidence="4">
    <location>
        <begin position="188"/>
        <end position="297"/>
    </location>
</feature>
<feature type="binding site" evidence="1">
    <location>
        <begin position="215"/>
        <end position="222"/>
    </location>
    <ligand>
        <name>ATP</name>
        <dbReference type="ChEBI" id="CHEBI:30616"/>
    </ligand>
</feature>
<keyword evidence="6" id="KW-1185">Reference proteome</keyword>
<evidence type="ECO:0000259" key="3">
    <source>
        <dbReference type="PROSITE" id="PS50053"/>
    </source>
</evidence>
<feature type="domain" description="Ubiquitin-like" evidence="3">
    <location>
        <begin position="3"/>
        <end position="75"/>
    </location>
</feature>